<dbReference type="STRING" id="46177.SAMN05660976_06012"/>
<dbReference type="Proteomes" id="UP000198953">
    <property type="component" value="Unassembled WGS sequence"/>
</dbReference>
<proteinExistence type="predicted"/>
<dbReference type="EMBL" id="FOBF01000017">
    <property type="protein sequence ID" value="SEM77550.1"/>
    <property type="molecule type" value="Genomic_DNA"/>
</dbReference>
<reference evidence="2 3" key="1">
    <citation type="submission" date="2016-10" db="EMBL/GenBank/DDBJ databases">
        <authorList>
            <person name="de Groot N.N."/>
        </authorList>
    </citation>
    <scope>NUCLEOTIDE SEQUENCE [LARGE SCALE GENOMIC DNA]</scope>
    <source>
        <strain evidence="2 3">DSM 43357</strain>
    </source>
</reference>
<evidence type="ECO:0000313" key="2">
    <source>
        <dbReference type="EMBL" id="SEM77550.1"/>
    </source>
</evidence>
<dbReference type="AlphaFoldDB" id="A0A1H8B3M1"/>
<sequence>MTKMAMSGPLSILLVAALAPAASATTASEALGRRWCEPRTFFKHGHLSPRNFFLPRTRFTDGPGGTMTATVTREHEVLAYLETEKERQVNVTVDDVVRHLRKLGLPHLEERHMVFVGHEYSREISKGKYGNLWYRVFGYRVGWSMWSVLGTCRQVEVASGIANVPARIEGWRYWETKHPMFRGRRLSDK</sequence>
<evidence type="ECO:0000313" key="3">
    <source>
        <dbReference type="Proteomes" id="UP000198953"/>
    </source>
</evidence>
<accession>A0A1H8B3M1</accession>
<keyword evidence="3" id="KW-1185">Reference proteome</keyword>
<organism evidence="2 3">
    <name type="scientific">Nonomuraea pusilla</name>
    <dbReference type="NCBI Taxonomy" id="46177"/>
    <lineage>
        <taxon>Bacteria</taxon>
        <taxon>Bacillati</taxon>
        <taxon>Actinomycetota</taxon>
        <taxon>Actinomycetes</taxon>
        <taxon>Streptosporangiales</taxon>
        <taxon>Streptosporangiaceae</taxon>
        <taxon>Nonomuraea</taxon>
    </lineage>
</organism>
<gene>
    <name evidence="2" type="ORF">SAMN05660976_06012</name>
</gene>
<keyword evidence="1" id="KW-0732">Signal</keyword>
<feature type="signal peptide" evidence="1">
    <location>
        <begin position="1"/>
        <end position="21"/>
    </location>
</feature>
<protein>
    <submittedName>
        <fullName evidence="2">Uncharacterized protein</fullName>
    </submittedName>
</protein>
<name>A0A1H8B3M1_9ACTN</name>
<feature type="chain" id="PRO_5011697552" evidence="1">
    <location>
        <begin position="22"/>
        <end position="189"/>
    </location>
</feature>
<evidence type="ECO:0000256" key="1">
    <source>
        <dbReference type="SAM" id="SignalP"/>
    </source>
</evidence>